<dbReference type="PROSITE" id="PS51257">
    <property type="entry name" value="PROKAR_LIPOPROTEIN"/>
    <property type="match status" value="1"/>
</dbReference>
<dbReference type="AlphaFoldDB" id="A0A547PDH5"/>
<proteinExistence type="predicted"/>
<sequence>MRRHIMPLMAMAALCACGAETSDTVTSEDGQEGEYSIDSDSGEATATIDTPEGTATFRSGADVPVDLPSGFALYPGATVTSNSRFDQETGTKVVLLSFESDDSPEAIADFYRESANKAGFEILVDATMNGGVLITGKGKSGGVFTLSTSTQDGKTSAQLTTGLGEVAP</sequence>
<keyword evidence="4" id="KW-1185">Reference proteome</keyword>
<name>A0A547PDH5_9SPHN</name>
<dbReference type="EMBL" id="VHJK01000001">
    <property type="protein sequence ID" value="TRD12193.1"/>
    <property type="molecule type" value="Genomic_DNA"/>
</dbReference>
<dbReference type="RefSeq" id="WP_142788466.1">
    <property type="nucleotide sequence ID" value="NZ_VHJK01000001.1"/>
</dbReference>
<feature type="compositionally biased region" description="Acidic residues" evidence="1">
    <location>
        <begin position="29"/>
        <end position="41"/>
    </location>
</feature>
<protein>
    <recommendedName>
        <fullName evidence="5">Preprotein translocase subunit SecD</fullName>
    </recommendedName>
</protein>
<evidence type="ECO:0000256" key="2">
    <source>
        <dbReference type="SAM" id="SignalP"/>
    </source>
</evidence>
<feature type="region of interest" description="Disordered" evidence="1">
    <location>
        <begin position="148"/>
        <end position="168"/>
    </location>
</feature>
<evidence type="ECO:0000313" key="4">
    <source>
        <dbReference type="Proteomes" id="UP000316343"/>
    </source>
</evidence>
<feature type="signal peptide" evidence="2">
    <location>
        <begin position="1"/>
        <end position="18"/>
    </location>
</feature>
<organism evidence="3 4">
    <name type="scientific">Erythrobacter insulae</name>
    <dbReference type="NCBI Taxonomy" id="2584124"/>
    <lineage>
        <taxon>Bacteria</taxon>
        <taxon>Pseudomonadati</taxon>
        <taxon>Pseudomonadota</taxon>
        <taxon>Alphaproteobacteria</taxon>
        <taxon>Sphingomonadales</taxon>
        <taxon>Erythrobacteraceae</taxon>
        <taxon>Erythrobacter/Porphyrobacter group</taxon>
        <taxon>Erythrobacter</taxon>
    </lineage>
</organism>
<evidence type="ECO:0008006" key="5">
    <source>
        <dbReference type="Google" id="ProtNLM"/>
    </source>
</evidence>
<feature type="chain" id="PRO_5021928962" description="Preprotein translocase subunit SecD" evidence="2">
    <location>
        <begin position="19"/>
        <end position="168"/>
    </location>
</feature>
<comment type="caution">
    <text evidence="3">The sequence shown here is derived from an EMBL/GenBank/DDBJ whole genome shotgun (WGS) entry which is preliminary data.</text>
</comment>
<dbReference type="OrthoDB" id="7594608at2"/>
<feature type="region of interest" description="Disordered" evidence="1">
    <location>
        <begin position="23"/>
        <end position="44"/>
    </location>
</feature>
<evidence type="ECO:0000313" key="3">
    <source>
        <dbReference type="EMBL" id="TRD12193.1"/>
    </source>
</evidence>
<evidence type="ECO:0000256" key="1">
    <source>
        <dbReference type="SAM" id="MobiDB-lite"/>
    </source>
</evidence>
<feature type="compositionally biased region" description="Polar residues" evidence="1">
    <location>
        <begin position="148"/>
        <end position="161"/>
    </location>
</feature>
<accession>A0A547PDH5</accession>
<reference evidence="3 4" key="1">
    <citation type="submission" date="2019-06" db="EMBL/GenBank/DDBJ databases">
        <title>Erythrobacter insulae sp. nov., isolated from a tidal flat.</title>
        <authorList>
            <person name="Yoon J.-H."/>
        </authorList>
    </citation>
    <scope>NUCLEOTIDE SEQUENCE [LARGE SCALE GENOMIC DNA]</scope>
    <source>
        <strain evidence="3 4">JBTF-M21</strain>
    </source>
</reference>
<keyword evidence="2" id="KW-0732">Signal</keyword>
<dbReference type="Proteomes" id="UP000316343">
    <property type="component" value="Unassembled WGS sequence"/>
</dbReference>
<gene>
    <name evidence="3" type="ORF">FGU71_10195</name>
</gene>